<organism evidence="2 3">
    <name type="scientific">Svornostia abyssi</name>
    <dbReference type="NCBI Taxonomy" id="2898438"/>
    <lineage>
        <taxon>Bacteria</taxon>
        <taxon>Bacillati</taxon>
        <taxon>Actinomycetota</taxon>
        <taxon>Thermoleophilia</taxon>
        <taxon>Solirubrobacterales</taxon>
        <taxon>Baekduiaceae</taxon>
        <taxon>Svornostia</taxon>
    </lineage>
</organism>
<protein>
    <submittedName>
        <fullName evidence="2">Uncharacterized protein</fullName>
    </submittedName>
</protein>
<dbReference type="EMBL" id="CP088295">
    <property type="protein sequence ID" value="UUY02856.1"/>
    <property type="molecule type" value="Genomic_DNA"/>
</dbReference>
<dbReference type="RefSeq" id="WP_353863378.1">
    <property type="nucleotide sequence ID" value="NZ_CP088295.1"/>
</dbReference>
<evidence type="ECO:0000313" key="3">
    <source>
        <dbReference type="Proteomes" id="UP001058860"/>
    </source>
</evidence>
<reference evidence="3" key="1">
    <citation type="submission" date="2021-11" db="EMBL/GenBank/DDBJ databases">
        <title>Cultivation dependent microbiological survey of springs from the worlds oldest radium mine currently devoted to the extraction of radon-saturated water.</title>
        <authorList>
            <person name="Kapinusova G."/>
            <person name="Smrhova T."/>
            <person name="Strejcek M."/>
            <person name="Suman J."/>
            <person name="Jani K."/>
            <person name="Pajer P."/>
            <person name="Uhlik O."/>
        </authorList>
    </citation>
    <scope>NUCLEOTIDE SEQUENCE [LARGE SCALE GENOMIC DNA]</scope>
    <source>
        <strain evidence="3">J379</strain>
    </source>
</reference>
<feature type="transmembrane region" description="Helical" evidence="1">
    <location>
        <begin position="29"/>
        <end position="48"/>
    </location>
</feature>
<dbReference type="Proteomes" id="UP001058860">
    <property type="component" value="Chromosome"/>
</dbReference>
<keyword evidence="1" id="KW-0472">Membrane</keyword>
<sequence length="56" mass="6005">MGLIVASTVGLVLWIVLWSIGAKSFDAFMLTVTIVLIAAGVRIGLTYLPDRDAKDL</sequence>
<gene>
    <name evidence="2" type="ORF">LRS13_19530</name>
</gene>
<keyword evidence="3" id="KW-1185">Reference proteome</keyword>
<evidence type="ECO:0000313" key="2">
    <source>
        <dbReference type="EMBL" id="UUY02856.1"/>
    </source>
</evidence>
<keyword evidence="1" id="KW-1133">Transmembrane helix</keyword>
<proteinExistence type="predicted"/>
<keyword evidence="1" id="KW-0812">Transmembrane</keyword>
<name>A0ABY5PE24_9ACTN</name>
<evidence type="ECO:0000256" key="1">
    <source>
        <dbReference type="SAM" id="Phobius"/>
    </source>
</evidence>
<accession>A0ABY5PE24</accession>